<gene>
    <name evidence="1" type="ORF">HA482_25245</name>
</gene>
<dbReference type="EMBL" id="JAATTO010000038">
    <property type="protein sequence ID" value="MBC9981517.1"/>
    <property type="molecule type" value="Genomic_DNA"/>
</dbReference>
<keyword evidence="2" id="KW-1185">Reference proteome</keyword>
<protein>
    <recommendedName>
        <fullName evidence="3">Heme utilization protein</fullName>
    </recommendedName>
</protein>
<sequence>MNGFHKSLFATIVAIAVPLTQADAAGSTFDGTWNVRISSSSETCGNGATVAIGISNGQIASSSAAVTASGRVADAGNINVTLGAGIKHAVGSGRLSGTSGSGTWRGAMCSGTWTAERM</sequence>
<proteinExistence type="predicted"/>
<dbReference type="RefSeq" id="WP_188103522.1">
    <property type="nucleotide sequence ID" value="NZ_JAANIH010000033.1"/>
</dbReference>
<evidence type="ECO:0000313" key="2">
    <source>
        <dbReference type="Proteomes" id="UP000639516"/>
    </source>
</evidence>
<comment type="caution">
    <text evidence="1">The sequence shown here is derived from an EMBL/GenBank/DDBJ whole genome shotgun (WGS) entry which is preliminary data.</text>
</comment>
<organism evidence="1 2">
    <name type="scientific">Bradyrhizobium campsiandrae</name>
    <dbReference type="NCBI Taxonomy" id="1729892"/>
    <lineage>
        <taxon>Bacteria</taxon>
        <taxon>Pseudomonadati</taxon>
        <taxon>Pseudomonadota</taxon>
        <taxon>Alphaproteobacteria</taxon>
        <taxon>Hyphomicrobiales</taxon>
        <taxon>Nitrobacteraceae</taxon>
        <taxon>Bradyrhizobium</taxon>
    </lineage>
</organism>
<evidence type="ECO:0000313" key="1">
    <source>
        <dbReference type="EMBL" id="MBC9981517.1"/>
    </source>
</evidence>
<evidence type="ECO:0008006" key="3">
    <source>
        <dbReference type="Google" id="ProtNLM"/>
    </source>
</evidence>
<dbReference type="Proteomes" id="UP000639516">
    <property type="component" value="Unassembled WGS sequence"/>
</dbReference>
<reference evidence="1 2" key="1">
    <citation type="journal article" date="2020" name="Arch. Microbiol.">
        <title>Bradyrhizobium campsiandrae sp. nov., a nitrogen-fixing bacterial strain isolated from a native leguminous tree from the Amazon adapted to flooded conditions.</title>
        <authorList>
            <person name="Cabral Michel D."/>
            <person name="Martins da Costa E."/>
            <person name="Azarias Guimaraes A."/>
            <person name="Soares de Carvalho T."/>
            <person name="Santos de Castro Caputo P."/>
            <person name="Willems A."/>
            <person name="de Souza Moreira F.M."/>
        </authorList>
    </citation>
    <scope>NUCLEOTIDE SEQUENCE [LARGE SCALE GENOMIC DNA]</scope>
    <source>
        <strain evidence="2">INPA 384B</strain>
    </source>
</reference>
<name>A0ABR7UC75_9BRAD</name>
<accession>A0ABR7UC75</accession>